<comment type="caution">
    <text evidence="8">The sequence shown here is derived from an EMBL/GenBank/DDBJ whole genome shotgun (WGS) entry which is preliminary data.</text>
</comment>
<dbReference type="GO" id="GO:0046872">
    <property type="term" value="F:metal ion binding"/>
    <property type="evidence" value="ECO:0007669"/>
    <property type="project" value="UniProtKB-KW"/>
</dbReference>
<dbReference type="InterPro" id="IPR050071">
    <property type="entry name" value="Dehydroquinate_synthase"/>
</dbReference>
<dbReference type="InterPro" id="IPR056179">
    <property type="entry name" value="DHQS_C"/>
</dbReference>
<evidence type="ECO:0000256" key="1">
    <source>
        <dbReference type="ARBA" id="ARBA00001911"/>
    </source>
</evidence>
<evidence type="ECO:0000313" key="9">
    <source>
        <dbReference type="Proteomes" id="UP001591681"/>
    </source>
</evidence>
<dbReference type="CDD" id="cd08199">
    <property type="entry name" value="EEVS"/>
    <property type="match status" value="1"/>
</dbReference>
<evidence type="ECO:0008006" key="10">
    <source>
        <dbReference type="Google" id="ProtNLM"/>
    </source>
</evidence>
<name>A0ABD1JX83_9TELE</name>
<dbReference type="EMBL" id="JBHFQA010000011">
    <property type="protein sequence ID" value="KAL2091496.1"/>
    <property type="molecule type" value="Genomic_DNA"/>
</dbReference>
<comment type="cofactor">
    <cofactor evidence="1">
        <name>NAD(+)</name>
        <dbReference type="ChEBI" id="CHEBI:57540"/>
    </cofactor>
</comment>
<dbReference type="Proteomes" id="UP001591681">
    <property type="component" value="Unassembled WGS sequence"/>
</dbReference>
<dbReference type="InterPro" id="IPR035872">
    <property type="entry name" value="EEVS-like"/>
</dbReference>
<reference evidence="8 9" key="1">
    <citation type="submission" date="2024-09" db="EMBL/GenBank/DDBJ databases">
        <title>A chromosome-level genome assembly of Gray's grenadier anchovy, Coilia grayii.</title>
        <authorList>
            <person name="Fu Z."/>
        </authorList>
    </citation>
    <scope>NUCLEOTIDE SEQUENCE [LARGE SCALE GENOMIC DNA]</scope>
    <source>
        <strain evidence="8">G4</strain>
        <tissue evidence="8">Muscle</tissue>
    </source>
</reference>
<feature type="domain" description="3-dehydroquinate synthase N-terminal" evidence="6">
    <location>
        <begin position="145"/>
        <end position="256"/>
    </location>
</feature>
<accession>A0ABD1JX83</accession>
<dbReference type="AlphaFoldDB" id="A0ABD1JX83"/>
<evidence type="ECO:0000256" key="2">
    <source>
        <dbReference type="ARBA" id="ARBA00022723"/>
    </source>
</evidence>
<dbReference type="GO" id="GO:0000166">
    <property type="term" value="F:nucleotide binding"/>
    <property type="evidence" value="ECO:0007669"/>
    <property type="project" value="UniProtKB-KW"/>
</dbReference>
<dbReference type="Pfam" id="PF24621">
    <property type="entry name" value="DHQS_C"/>
    <property type="match status" value="1"/>
</dbReference>
<dbReference type="GO" id="GO:0016829">
    <property type="term" value="F:lyase activity"/>
    <property type="evidence" value="ECO:0007669"/>
    <property type="project" value="UniProtKB-KW"/>
</dbReference>
<evidence type="ECO:0000256" key="4">
    <source>
        <dbReference type="ARBA" id="ARBA00023027"/>
    </source>
</evidence>
<keyword evidence="9" id="KW-1185">Reference proteome</keyword>
<evidence type="ECO:0000313" key="8">
    <source>
        <dbReference type="EMBL" id="KAL2091496.1"/>
    </source>
</evidence>
<evidence type="ECO:0000256" key="3">
    <source>
        <dbReference type="ARBA" id="ARBA00022741"/>
    </source>
</evidence>
<evidence type="ECO:0000259" key="6">
    <source>
        <dbReference type="Pfam" id="PF01761"/>
    </source>
</evidence>
<keyword evidence="2" id="KW-0479">Metal-binding</keyword>
<gene>
    <name evidence="8" type="ORF">ACEWY4_013759</name>
</gene>
<keyword evidence="5" id="KW-0456">Lyase</keyword>
<dbReference type="InterPro" id="IPR030960">
    <property type="entry name" value="DHQS/DOIS_N"/>
</dbReference>
<dbReference type="SUPFAM" id="SSF56796">
    <property type="entry name" value="Dehydroquinate synthase-like"/>
    <property type="match status" value="1"/>
</dbReference>
<proteinExistence type="predicted"/>
<sequence length="461" mass="51794">MSITPVRELHDLSLSKESKTIKYNLVQVKGTWTRKKRKTQRQTKNERVSTAEIHECSRERGTTWTVVSPIVFTYQVMQIQKLLDPSNDALLTGHIRDPRQLELLRCNPRPIKRFVVMDETVFKLYGCQVTDYFENRGVLYRILPLATTEENKSMEKVMTILGEVHKFGIDRRTEPIIAIGGGVCLDIVGLAASLYRRRTPYIRVPTTLLSYIDASVGAKAGVNFANCKNKLGTYIPPVAALLDRSFIQTLPRRHISNGLAEMLKMALMKHRGLFELLEQHGQYLLDSKFQSNGVDLTPVAAVATKAAIESMLEELAPNLWEDSLDRLVDFGHLISPELEMKVLPVLLHGEAVNIDMAFMVYVARERGLLSEGEKLRIVRCMLALELPVWHGDCTLALVQRALADRLKHSGGLVRMPLPTGLGCAEIFNDTDDGTLCQAYEKWCNELGPEPSLSILMSSGHV</sequence>
<keyword evidence="3" id="KW-0547">Nucleotide-binding</keyword>
<dbReference type="PANTHER" id="PTHR43622">
    <property type="entry name" value="3-DEHYDROQUINATE SYNTHASE"/>
    <property type="match status" value="1"/>
</dbReference>
<evidence type="ECO:0000256" key="5">
    <source>
        <dbReference type="ARBA" id="ARBA00023239"/>
    </source>
</evidence>
<dbReference type="PANTHER" id="PTHR43622:SF3">
    <property type="entry name" value="2-EPI-5-EPI-VALIOLONE SYNTHASE"/>
    <property type="match status" value="1"/>
</dbReference>
<dbReference type="Gene3D" id="3.40.50.1970">
    <property type="match status" value="1"/>
</dbReference>
<dbReference type="Gene3D" id="1.20.1090.10">
    <property type="entry name" value="Dehydroquinate synthase-like - alpha domain"/>
    <property type="match status" value="1"/>
</dbReference>
<protein>
    <recommendedName>
        <fullName evidence="10">3-dehydroquinate synthase domain-containing protein</fullName>
    </recommendedName>
</protein>
<evidence type="ECO:0000259" key="7">
    <source>
        <dbReference type="Pfam" id="PF24621"/>
    </source>
</evidence>
<feature type="domain" description="3-dehydroquinate synthase C-terminal" evidence="7">
    <location>
        <begin position="258"/>
        <end position="396"/>
    </location>
</feature>
<dbReference type="Pfam" id="PF01761">
    <property type="entry name" value="DHQ_synthase"/>
    <property type="match status" value="1"/>
</dbReference>
<keyword evidence="4" id="KW-0520">NAD</keyword>
<organism evidence="8 9">
    <name type="scientific">Coilia grayii</name>
    <name type="common">Gray's grenadier anchovy</name>
    <dbReference type="NCBI Taxonomy" id="363190"/>
    <lineage>
        <taxon>Eukaryota</taxon>
        <taxon>Metazoa</taxon>
        <taxon>Chordata</taxon>
        <taxon>Craniata</taxon>
        <taxon>Vertebrata</taxon>
        <taxon>Euteleostomi</taxon>
        <taxon>Actinopterygii</taxon>
        <taxon>Neopterygii</taxon>
        <taxon>Teleostei</taxon>
        <taxon>Clupei</taxon>
        <taxon>Clupeiformes</taxon>
        <taxon>Clupeoidei</taxon>
        <taxon>Engraulidae</taxon>
        <taxon>Coilinae</taxon>
        <taxon>Coilia</taxon>
    </lineage>
</organism>